<organism evidence="12 13">
    <name type="scientific">Mucor saturninus</name>
    <dbReference type="NCBI Taxonomy" id="64648"/>
    <lineage>
        <taxon>Eukaryota</taxon>
        <taxon>Fungi</taxon>
        <taxon>Fungi incertae sedis</taxon>
        <taxon>Mucoromycota</taxon>
        <taxon>Mucoromycotina</taxon>
        <taxon>Mucoromycetes</taxon>
        <taxon>Mucorales</taxon>
        <taxon>Mucorineae</taxon>
        <taxon>Mucoraceae</taxon>
        <taxon>Mucor</taxon>
    </lineage>
</organism>
<dbReference type="GO" id="GO:0000329">
    <property type="term" value="C:fungal-type vacuole membrane"/>
    <property type="evidence" value="ECO:0007669"/>
    <property type="project" value="TreeGrafter"/>
</dbReference>
<keyword evidence="8 9" id="KW-0472">Membrane</keyword>
<evidence type="ECO:0000259" key="10">
    <source>
        <dbReference type="PROSITE" id="PS50893"/>
    </source>
</evidence>
<feature type="transmembrane region" description="Helical" evidence="9">
    <location>
        <begin position="458"/>
        <end position="476"/>
    </location>
</feature>
<feature type="transmembrane region" description="Helical" evidence="9">
    <location>
        <begin position="1018"/>
        <end position="1041"/>
    </location>
</feature>
<evidence type="ECO:0000256" key="6">
    <source>
        <dbReference type="ARBA" id="ARBA00022840"/>
    </source>
</evidence>
<comment type="caution">
    <text evidence="12">The sequence shown here is derived from an EMBL/GenBank/DDBJ whole genome shotgun (WGS) entry which is preliminary data.</text>
</comment>
<feature type="transmembrane region" description="Helical" evidence="9">
    <location>
        <begin position="433"/>
        <end position="452"/>
    </location>
</feature>
<dbReference type="CDD" id="cd18596">
    <property type="entry name" value="ABC_6TM_VMR1_D1_like"/>
    <property type="match status" value="1"/>
</dbReference>
<dbReference type="GO" id="GO:0016887">
    <property type="term" value="F:ATP hydrolysis activity"/>
    <property type="evidence" value="ECO:0007669"/>
    <property type="project" value="InterPro"/>
</dbReference>
<feature type="transmembrane region" description="Helical" evidence="9">
    <location>
        <begin position="925"/>
        <end position="945"/>
    </location>
</feature>
<feature type="transmembrane region" description="Helical" evidence="9">
    <location>
        <begin position="1207"/>
        <end position="1225"/>
    </location>
</feature>
<evidence type="ECO:0000256" key="1">
    <source>
        <dbReference type="ARBA" id="ARBA00004141"/>
    </source>
</evidence>
<dbReference type="GO" id="GO:0005524">
    <property type="term" value="F:ATP binding"/>
    <property type="evidence" value="ECO:0007669"/>
    <property type="project" value="UniProtKB-KW"/>
</dbReference>
<dbReference type="GO" id="GO:0140359">
    <property type="term" value="F:ABC-type transporter activity"/>
    <property type="evidence" value="ECO:0007669"/>
    <property type="project" value="InterPro"/>
</dbReference>
<keyword evidence="6" id="KW-0067">ATP-binding</keyword>
<dbReference type="InterPro" id="IPR003593">
    <property type="entry name" value="AAA+_ATPase"/>
</dbReference>
<feature type="transmembrane region" description="Helical" evidence="9">
    <location>
        <begin position="201"/>
        <end position="219"/>
    </location>
</feature>
<proteinExistence type="predicted"/>
<feature type="domain" description="ABC transmembrane type-1" evidence="11">
    <location>
        <begin position="936"/>
        <end position="1257"/>
    </location>
</feature>
<feature type="transmembrane region" description="Helical" evidence="9">
    <location>
        <begin position="172"/>
        <end position="189"/>
    </location>
</feature>
<evidence type="ECO:0000256" key="2">
    <source>
        <dbReference type="ARBA" id="ARBA00022448"/>
    </source>
</evidence>
<feature type="transmembrane region" description="Helical" evidence="9">
    <location>
        <begin position="296"/>
        <end position="316"/>
    </location>
</feature>
<dbReference type="InterPro" id="IPR003439">
    <property type="entry name" value="ABC_transporter-like_ATP-bd"/>
</dbReference>
<dbReference type="InterPro" id="IPR011527">
    <property type="entry name" value="ABC1_TM_dom"/>
</dbReference>
<accession>A0A8H7QM11</accession>
<feature type="transmembrane region" description="Helical" evidence="9">
    <location>
        <begin position="129"/>
        <end position="151"/>
    </location>
</feature>
<evidence type="ECO:0000256" key="4">
    <source>
        <dbReference type="ARBA" id="ARBA00022737"/>
    </source>
</evidence>
<dbReference type="CDD" id="cd03250">
    <property type="entry name" value="ABCC_MRP_domain1"/>
    <property type="match status" value="1"/>
</dbReference>
<dbReference type="Pfam" id="PF00664">
    <property type="entry name" value="ABC_membrane"/>
    <property type="match status" value="2"/>
</dbReference>
<keyword evidence="4" id="KW-0677">Repeat</keyword>
<dbReference type="CDD" id="cd18604">
    <property type="entry name" value="ABC_6TM_VMR1_D2_like"/>
    <property type="match status" value="1"/>
</dbReference>
<dbReference type="Proteomes" id="UP000603453">
    <property type="component" value="Unassembled WGS sequence"/>
</dbReference>
<dbReference type="FunFam" id="3.40.50.300:FF:000565">
    <property type="entry name" value="ABC bile acid transporter"/>
    <property type="match status" value="1"/>
</dbReference>
<comment type="subcellular location">
    <subcellularLocation>
        <location evidence="1">Membrane</location>
        <topology evidence="1">Multi-pass membrane protein</topology>
    </subcellularLocation>
</comment>
<feature type="transmembrane region" description="Helical" evidence="9">
    <location>
        <begin position="1231"/>
        <end position="1252"/>
    </location>
</feature>
<dbReference type="InterPro" id="IPR017871">
    <property type="entry name" value="ABC_transporter-like_CS"/>
</dbReference>
<feature type="domain" description="ABC transporter" evidence="10">
    <location>
        <begin position="631"/>
        <end position="870"/>
    </location>
</feature>
<keyword evidence="7 9" id="KW-1133">Transmembrane helix</keyword>
<evidence type="ECO:0008006" key="14">
    <source>
        <dbReference type="Google" id="ProtNLM"/>
    </source>
</evidence>
<dbReference type="PROSITE" id="PS00211">
    <property type="entry name" value="ABC_TRANSPORTER_1"/>
    <property type="match status" value="1"/>
</dbReference>
<dbReference type="InterPro" id="IPR050173">
    <property type="entry name" value="ABC_transporter_C-like"/>
</dbReference>
<keyword evidence="3 9" id="KW-0812">Transmembrane</keyword>
<evidence type="ECO:0000256" key="5">
    <source>
        <dbReference type="ARBA" id="ARBA00022741"/>
    </source>
</evidence>
<dbReference type="PROSITE" id="PS50929">
    <property type="entry name" value="ABC_TM1F"/>
    <property type="match status" value="2"/>
</dbReference>
<dbReference type="Gene3D" id="1.20.1560.10">
    <property type="entry name" value="ABC transporter type 1, transmembrane domain"/>
    <property type="match status" value="2"/>
</dbReference>
<keyword evidence="2" id="KW-0813">Transport</keyword>
<dbReference type="Gene3D" id="3.40.50.300">
    <property type="entry name" value="P-loop containing nucleotide triphosphate hydrolases"/>
    <property type="match status" value="2"/>
</dbReference>
<evidence type="ECO:0000256" key="9">
    <source>
        <dbReference type="SAM" id="Phobius"/>
    </source>
</evidence>
<evidence type="ECO:0000259" key="11">
    <source>
        <dbReference type="PROSITE" id="PS50929"/>
    </source>
</evidence>
<dbReference type="SUPFAM" id="SSF90123">
    <property type="entry name" value="ABC transporter transmembrane region"/>
    <property type="match status" value="2"/>
</dbReference>
<sequence>MNRIHGKIANQVPVFEKISIAISLCVLLAKAVKHHKQDHSYTLINQKAQLPSYGTVDITSDSSSSDTAVTPPSVEFEKRCQPWSVYNLMRLILSVSQLALVVYGTWSLIHDASQEIDKEVEGSYSNMLRMYYARIGFWTFGVLLAVLNIVFSLSADGTTRAFSDVICKHLNVLYILEFLIQLVNLNAYYQVYDISTVSDRYQACMVSFALTILLLLFAVNEERYAPAEPIIADTGRIMSGENWASTYSKFMFSWVNEMMEKGNNKTLNDEDLIELPTDNRAKFTLMMYRLQRKSTMVWNLLSCFKIPLWVQFWYSLGWSVLMFGPPFFLNKIIKFIENGHETDEPVSSAFIYVLCLFLTSSGQSLSYQQALYIGRTLGIRIQSIVIGEVYEKSLRRRDESGGTAEEGLTSKPKINVNNLLSVDAQKMGDLTAYVFYIYCFPIQITICIWSLYKLLGNASLWGVFIICISQPLIYWLSRRIEKIQHRAMACTDKRIRLMDELLSAIRIIKFFAWEKQFRERVNNSRKEELKAVRSRLYSMMVLNNIWFLIPVMIMVAVFYAYTREFMLTASTAFTALALFNNFKSTLDELPFITSFILQANVSLSRIEKFLQEEEIQPLTPNTASSTHVGFIDNASFSWNKGSDATAHVKNLNISFPLNKLSIVCGPTGSGKTTLLSSLLGETYCLSGSAILPRKQYTKSSLLGGAVSGIAYVAQTAWLQNCSIRDNILFGLDYDQERYEKILYMTALTRDLEILEFGDSTEVGEKGITLSGGQKQRVAIARAVYSQADIVILDDCLSAVDAHTAKHLHEFCLMGEYMRDRTVILVTHHVGLCLKSASYVVALEESGSVAAVGTPLQVIQSGVLGEDFSEESWMQEIDAEEEAALEGPIPNIPKKNDKVTASGADKLVQEEKRAEGGVSWGVYKTYYHASGGFFLWLFVLSFYFLAQASVMGQDYWIKVWSSAYTSLKQVVFNYSEFSAMSTPNEHIANAMHSYNFMIPASVKAFATVMKEGKAVDVGYYLGIYFLIGMLSLCLTTIRYMVLFAGSLEASKRIHAQLLDRILRAKVRFFDTTPMGRIVNRFSSDLETIDQAVAPSLSFLVYSIVATLYVTVLVSVITPAFIIPGVFVAYMFKSMGLYYLNSSRDLKRLNSVSRSPIYVQFNETVIGVATIRAFGCQRRFIEESFSRVDANNRPFIWMWATNRWLHCRVEVMGAFVSFCAGTVLVMSREWVNPGLAGLSLSYALTFTHHVLWVVRMYAANEMNMNAIERVHEYLDVEEEPPTHIPETAPRASWPESGTVQVKNLVMKYAADSPAVLRDVSFETRPREKIGIVGRTGSGKSTLAMSLFRFMEPTDGSILIDGVDIHKIGLDDLRSKLTIIPQDPVLFSGTLRSNLDPFGQYEDAELWAALKRSHLIDSQLENDDGSIKSSNVSSVENISLDSPVTANGNNWSQGQRQLIALARALVKSTSLIILDEATSSVDFDTDHQIQQTIREEFNESTLLCIAHRIRTVADYDRILVLDHGEVKEFDSPYELMTRDGSIFQQMCERSGEFPELLAIAKAKFDSKVVLE</sequence>
<dbReference type="SMART" id="SM00382">
    <property type="entry name" value="AAA"/>
    <property type="match status" value="2"/>
</dbReference>
<evidence type="ECO:0000313" key="12">
    <source>
        <dbReference type="EMBL" id="KAG2195149.1"/>
    </source>
</evidence>
<dbReference type="SUPFAM" id="SSF52540">
    <property type="entry name" value="P-loop containing nucleoside triphosphate hydrolases"/>
    <property type="match status" value="2"/>
</dbReference>
<feature type="transmembrane region" description="Helical" evidence="9">
    <location>
        <begin position="349"/>
        <end position="367"/>
    </location>
</feature>
<feature type="domain" description="ABC transporter" evidence="10">
    <location>
        <begin position="1297"/>
        <end position="1545"/>
    </location>
</feature>
<reference evidence="12" key="1">
    <citation type="submission" date="2020-12" db="EMBL/GenBank/DDBJ databases">
        <title>Metabolic potential, ecology and presence of endohyphal bacteria is reflected in genomic diversity of Mucoromycotina.</title>
        <authorList>
            <person name="Muszewska A."/>
            <person name="Okrasinska A."/>
            <person name="Steczkiewicz K."/>
            <person name="Drgas O."/>
            <person name="Orlowska M."/>
            <person name="Perlinska-Lenart U."/>
            <person name="Aleksandrzak-Piekarczyk T."/>
            <person name="Szatraj K."/>
            <person name="Zielenkiewicz U."/>
            <person name="Pilsyk S."/>
            <person name="Malc E."/>
            <person name="Mieczkowski P."/>
            <person name="Kruszewska J.S."/>
            <person name="Biernat P."/>
            <person name="Pawlowska J."/>
        </authorList>
    </citation>
    <scope>NUCLEOTIDE SEQUENCE</scope>
    <source>
        <strain evidence="12">WA0000017839</strain>
    </source>
</reference>
<gene>
    <name evidence="12" type="ORF">INT47_006598</name>
</gene>
<name>A0A8H7QM11_9FUNG</name>
<evidence type="ECO:0000313" key="13">
    <source>
        <dbReference type="Proteomes" id="UP000603453"/>
    </source>
</evidence>
<dbReference type="InterPro" id="IPR036640">
    <property type="entry name" value="ABC1_TM_sf"/>
</dbReference>
<dbReference type="PANTHER" id="PTHR24223">
    <property type="entry name" value="ATP-BINDING CASSETTE SUB-FAMILY C"/>
    <property type="match status" value="1"/>
</dbReference>
<evidence type="ECO:0000256" key="3">
    <source>
        <dbReference type="ARBA" id="ARBA00022692"/>
    </source>
</evidence>
<feature type="transmembrane region" description="Helical" evidence="9">
    <location>
        <begin position="88"/>
        <end position="109"/>
    </location>
</feature>
<dbReference type="InterPro" id="IPR027417">
    <property type="entry name" value="P-loop_NTPase"/>
</dbReference>
<dbReference type="CDD" id="cd03244">
    <property type="entry name" value="ABCC_MRP_domain2"/>
    <property type="match status" value="1"/>
</dbReference>
<feature type="transmembrane region" description="Helical" evidence="9">
    <location>
        <begin position="536"/>
        <end position="559"/>
    </location>
</feature>
<feature type="domain" description="ABC transmembrane type-1" evidence="11">
    <location>
        <begin position="315"/>
        <end position="598"/>
    </location>
</feature>
<dbReference type="EMBL" id="JAEPRD010000178">
    <property type="protein sequence ID" value="KAG2195149.1"/>
    <property type="molecule type" value="Genomic_DNA"/>
</dbReference>
<dbReference type="Pfam" id="PF00005">
    <property type="entry name" value="ABC_tran"/>
    <property type="match status" value="2"/>
</dbReference>
<dbReference type="OrthoDB" id="6500128at2759"/>
<keyword evidence="13" id="KW-1185">Reference proteome</keyword>
<evidence type="ECO:0000256" key="7">
    <source>
        <dbReference type="ARBA" id="ARBA00022989"/>
    </source>
</evidence>
<evidence type="ECO:0000256" key="8">
    <source>
        <dbReference type="ARBA" id="ARBA00023136"/>
    </source>
</evidence>
<dbReference type="PANTHER" id="PTHR24223:SF353">
    <property type="entry name" value="ABC TRANSPORTER ATP-BINDING PROTEIN_PERMEASE VMR1-RELATED"/>
    <property type="match status" value="1"/>
</dbReference>
<protein>
    <recommendedName>
        <fullName evidence="14">P-loop containing nucleoside triphosphate hydrolase protein</fullName>
    </recommendedName>
</protein>
<keyword evidence="5" id="KW-0547">Nucleotide-binding</keyword>
<dbReference type="PROSITE" id="PS50893">
    <property type="entry name" value="ABC_TRANSPORTER_2"/>
    <property type="match status" value="2"/>
</dbReference>